<feature type="compositionally biased region" description="Polar residues" evidence="1">
    <location>
        <begin position="29"/>
        <end position="44"/>
    </location>
</feature>
<feature type="region of interest" description="Disordered" evidence="1">
    <location>
        <begin position="85"/>
        <end position="214"/>
    </location>
</feature>
<dbReference type="AlphaFoldDB" id="A0A9W6Z230"/>
<feature type="compositionally biased region" description="Basic and acidic residues" evidence="1">
    <location>
        <begin position="52"/>
        <end position="62"/>
    </location>
</feature>
<feature type="compositionally biased region" description="Polar residues" evidence="1">
    <location>
        <begin position="438"/>
        <end position="450"/>
    </location>
</feature>
<feature type="compositionally biased region" description="Low complexity" evidence="1">
    <location>
        <begin position="153"/>
        <end position="165"/>
    </location>
</feature>
<comment type="caution">
    <text evidence="2">The sequence shown here is derived from an EMBL/GenBank/DDBJ whole genome shotgun (WGS) entry which is preliminary data.</text>
</comment>
<feature type="compositionally biased region" description="Basic and acidic residues" evidence="1">
    <location>
        <begin position="502"/>
        <end position="515"/>
    </location>
</feature>
<feature type="compositionally biased region" description="Basic and acidic residues" evidence="1">
    <location>
        <begin position="338"/>
        <end position="354"/>
    </location>
</feature>
<feature type="compositionally biased region" description="Polar residues" evidence="1">
    <location>
        <begin position="121"/>
        <end position="144"/>
    </location>
</feature>
<feature type="region of interest" description="Disordered" evidence="1">
    <location>
        <begin position="406"/>
        <end position="515"/>
    </location>
</feature>
<name>A0A9W6Z230_AMBMO</name>
<evidence type="ECO:0000313" key="2">
    <source>
        <dbReference type="EMBL" id="GMG39444.1"/>
    </source>
</evidence>
<accession>A0A9W6Z230</accession>
<feature type="region of interest" description="Disordered" evidence="1">
    <location>
        <begin position="326"/>
        <end position="380"/>
    </location>
</feature>
<proteinExistence type="predicted"/>
<evidence type="ECO:0000256" key="1">
    <source>
        <dbReference type="SAM" id="MobiDB-lite"/>
    </source>
</evidence>
<organism evidence="2 3">
    <name type="scientific">Ambrosiozyma monospora</name>
    <name type="common">Yeast</name>
    <name type="synonym">Endomycopsis monosporus</name>
    <dbReference type="NCBI Taxonomy" id="43982"/>
    <lineage>
        <taxon>Eukaryota</taxon>
        <taxon>Fungi</taxon>
        <taxon>Dikarya</taxon>
        <taxon>Ascomycota</taxon>
        <taxon>Saccharomycotina</taxon>
        <taxon>Pichiomycetes</taxon>
        <taxon>Pichiales</taxon>
        <taxon>Pichiaceae</taxon>
        <taxon>Ambrosiozyma</taxon>
    </lineage>
</organism>
<keyword evidence="3" id="KW-1185">Reference proteome</keyword>
<dbReference type="Proteomes" id="UP001165063">
    <property type="component" value="Unassembled WGS sequence"/>
</dbReference>
<protein>
    <submittedName>
        <fullName evidence="2">Unnamed protein product</fullName>
    </submittedName>
</protein>
<evidence type="ECO:0000313" key="3">
    <source>
        <dbReference type="Proteomes" id="UP001165063"/>
    </source>
</evidence>
<feature type="region of interest" description="Disordered" evidence="1">
    <location>
        <begin position="1"/>
        <end position="70"/>
    </location>
</feature>
<reference evidence="2" key="1">
    <citation type="submission" date="2023-04" db="EMBL/GenBank/DDBJ databases">
        <title>Ambrosiozyma monospora NBRC 1965.</title>
        <authorList>
            <person name="Ichikawa N."/>
            <person name="Sato H."/>
            <person name="Tonouchi N."/>
        </authorList>
    </citation>
    <scope>NUCLEOTIDE SEQUENCE</scope>
    <source>
        <strain evidence="2">NBRC 1965</strain>
    </source>
</reference>
<gene>
    <name evidence="2" type="ORF">Amon01_000535500</name>
</gene>
<sequence length="515" mass="57095">MDSSDSDQQPVRRISVRSTPSTRVPAPTTPQSHEAQSNSYTHDNQALPRTPLGEHVDKEKMIRRISVKSTPSIYNNNAILNFDGHSNDTGNVEHDYDNTDEVPPAVPVHRPATSKPHRNSDSSQDTTKSNQDSVQSSRYSTNEYSKLLASKQSTPSPTSPHAPSSFHYKTTTPAAITPVIRRRSTSADRASITLPSPVSSRIAASPSVGSKAGNRLSYLSTYSGVVQDVNIDTVRYVVDNAQLDIPPTIKSEVTAISSDPYSKATTSVSSQELSRLMRSNKRRSPARQAHVGTPLRNSFIELSEDEDEYDENFNQKRHVLPTNKVALKRTSISSPAEVEERGRQVKPMKPDKEQTTNLEMPIPARSPKRPQSANFSDRSLDESLQEFAQKQKTKDGEHSEYTNAKRFTYPFKNNSKEKALPKLPTEVDDDMLVPAVTEPNTPQISLPESSTLKRKSISSYDDHTPYSNPLLNDESVMNAIESSSPLGIHTRKPSNPRTPRSSQKEPVEIETPKSV</sequence>
<dbReference type="EMBL" id="BSXU01002919">
    <property type="protein sequence ID" value="GMG39444.1"/>
    <property type="molecule type" value="Genomic_DNA"/>
</dbReference>